<dbReference type="Proteomes" id="UP000792457">
    <property type="component" value="Unassembled WGS sequence"/>
</dbReference>
<organism evidence="1 2">
    <name type="scientific">Ladona fulva</name>
    <name type="common">Scarce chaser dragonfly</name>
    <name type="synonym">Libellula fulva</name>
    <dbReference type="NCBI Taxonomy" id="123851"/>
    <lineage>
        <taxon>Eukaryota</taxon>
        <taxon>Metazoa</taxon>
        <taxon>Ecdysozoa</taxon>
        <taxon>Arthropoda</taxon>
        <taxon>Hexapoda</taxon>
        <taxon>Insecta</taxon>
        <taxon>Pterygota</taxon>
        <taxon>Palaeoptera</taxon>
        <taxon>Odonata</taxon>
        <taxon>Epiprocta</taxon>
        <taxon>Anisoptera</taxon>
        <taxon>Libelluloidea</taxon>
        <taxon>Libellulidae</taxon>
        <taxon>Ladona</taxon>
    </lineage>
</organism>
<sequence>MSELDKPVNILKELKQQIEELRASQSLCLDNDEGIEIAVAESTERIKGIRNFPEWVSSKLQEIVNHTKAPHRNIKLTHSNDDYFKFSELGKPRNIEYFWNYVDNLNCILDIYVPIRKPNISPDQHGFLEDRSAATNLLTSHTFVHSSVHSYCQVDVVYTDFSEAFRKVDHPQLLANRAWCRQYYRKGRRERDTDNVLDT</sequence>
<proteinExistence type="predicted"/>
<protein>
    <recommendedName>
        <fullName evidence="3">Reverse transcriptase domain-containing protein</fullName>
    </recommendedName>
</protein>
<evidence type="ECO:0008006" key="3">
    <source>
        <dbReference type="Google" id="ProtNLM"/>
    </source>
</evidence>
<reference evidence="1" key="1">
    <citation type="submission" date="2013-04" db="EMBL/GenBank/DDBJ databases">
        <authorList>
            <person name="Qu J."/>
            <person name="Murali S.C."/>
            <person name="Bandaranaike D."/>
            <person name="Bellair M."/>
            <person name="Blankenburg K."/>
            <person name="Chao H."/>
            <person name="Dinh H."/>
            <person name="Doddapaneni H."/>
            <person name="Downs B."/>
            <person name="Dugan-Rocha S."/>
            <person name="Elkadiri S."/>
            <person name="Gnanaolivu R.D."/>
            <person name="Hernandez B."/>
            <person name="Javaid M."/>
            <person name="Jayaseelan J.C."/>
            <person name="Lee S."/>
            <person name="Li M."/>
            <person name="Ming W."/>
            <person name="Munidasa M."/>
            <person name="Muniz J."/>
            <person name="Nguyen L."/>
            <person name="Ongeri F."/>
            <person name="Osuji N."/>
            <person name="Pu L.-L."/>
            <person name="Puazo M."/>
            <person name="Qu C."/>
            <person name="Quiroz J."/>
            <person name="Raj R."/>
            <person name="Weissenberger G."/>
            <person name="Xin Y."/>
            <person name="Zou X."/>
            <person name="Han Y."/>
            <person name="Richards S."/>
            <person name="Worley K."/>
            <person name="Muzny D."/>
            <person name="Gibbs R."/>
        </authorList>
    </citation>
    <scope>NUCLEOTIDE SEQUENCE</scope>
    <source>
        <strain evidence="1">Sampled in the wild</strain>
    </source>
</reference>
<reference evidence="1" key="2">
    <citation type="submission" date="2017-10" db="EMBL/GenBank/DDBJ databases">
        <title>Ladona fulva Genome sequencing and assembly.</title>
        <authorList>
            <person name="Murali S."/>
            <person name="Richards S."/>
            <person name="Bandaranaike D."/>
            <person name="Bellair M."/>
            <person name="Blankenburg K."/>
            <person name="Chao H."/>
            <person name="Dinh H."/>
            <person name="Doddapaneni H."/>
            <person name="Dugan-Rocha S."/>
            <person name="Elkadiri S."/>
            <person name="Gnanaolivu R."/>
            <person name="Hernandez B."/>
            <person name="Skinner E."/>
            <person name="Javaid M."/>
            <person name="Lee S."/>
            <person name="Li M."/>
            <person name="Ming W."/>
            <person name="Munidasa M."/>
            <person name="Muniz J."/>
            <person name="Nguyen L."/>
            <person name="Hughes D."/>
            <person name="Osuji N."/>
            <person name="Pu L.-L."/>
            <person name="Puazo M."/>
            <person name="Qu C."/>
            <person name="Quiroz J."/>
            <person name="Raj R."/>
            <person name="Weissenberger G."/>
            <person name="Xin Y."/>
            <person name="Zou X."/>
            <person name="Han Y."/>
            <person name="Worley K."/>
            <person name="Muzny D."/>
            <person name="Gibbs R."/>
        </authorList>
    </citation>
    <scope>NUCLEOTIDE SEQUENCE</scope>
    <source>
        <strain evidence="1">Sampled in the wild</strain>
    </source>
</reference>
<evidence type="ECO:0000313" key="1">
    <source>
        <dbReference type="EMBL" id="KAG8233381.1"/>
    </source>
</evidence>
<dbReference type="AlphaFoldDB" id="A0A8K0KG45"/>
<keyword evidence="2" id="KW-1185">Reference proteome</keyword>
<dbReference type="EMBL" id="KZ308713">
    <property type="protein sequence ID" value="KAG8233381.1"/>
    <property type="molecule type" value="Genomic_DNA"/>
</dbReference>
<evidence type="ECO:0000313" key="2">
    <source>
        <dbReference type="Proteomes" id="UP000792457"/>
    </source>
</evidence>
<name>A0A8K0KG45_LADFU</name>
<comment type="caution">
    <text evidence="1">The sequence shown here is derived from an EMBL/GenBank/DDBJ whole genome shotgun (WGS) entry which is preliminary data.</text>
</comment>
<dbReference type="OrthoDB" id="6778856at2759"/>
<gene>
    <name evidence="1" type="ORF">J437_LFUL005843</name>
</gene>
<accession>A0A8K0KG45</accession>